<evidence type="ECO:0000256" key="1">
    <source>
        <dbReference type="SAM" id="MobiDB-lite"/>
    </source>
</evidence>
<evidence type="ECO:0000313" key="3">
    <source>
        <dbReference type="Proteomes" id="UP000235786"/>
    </source>
</evidence>
<dbReference type="Proteomes" id="UP000235786">
    <property type="component" value="Unassembled WGS sequence"/>
</dbReference>
<protein>
    <submittedName>
        <fullName evidence="2">Uncharacterized protein</fullName>
    </submittedName>
</protein>
<feature type="region of interest" description="Disordered" evidence="1">
    <location>
        <begin position="1"/>
        <end position="24"/>
    </location>
</feature>
<evidence type="ECO:0000313" key="2">
    <source>
        <dbReference type="EMBL" id="PMD33276.1"/>
    </source>
</evidence>
<proteinExistence type="predicted"/>
<name>A0A2J6R435_HYAVF</name>
<gene>
    <name evidence="2" type="ORF">L207DRAFT_535320</name>
</gene>
<sequence length="131" mass="15421">MAPSGRKYHHQDPHHQSRSAQEQARLPNNEPCYFFLKKFKSCKVDKKCTCWTKIMGDACLNCKGEYRKVFEGYKPDRETDRTGLPAIHKCYFEEMRFKHDKCDGWTKIAGQACKICDESYDEVIKGFKFHN</sequence>
<reference evidence="2 3" key="1">
    <citation type="submission" date="2016-04" db="EMBL/GenBank/DDBJ databases">
        <title>A degradative enzymes factory behind the ericoid mycorrhizal symbiosis.</title>
        <authorList>
            <consortium name="DOE Joint Genome Institute"/>
            <person name="Martino E."/>
            <person name="Morin E."/>
            <person name="Grelet G."/>
            <person name="Kuo A."/>
            <person name="Kohler A."/>
            <person name="Daghino S."/>
            <person name="Barry K."/>
            <person name="Choi C."/>
            <person name="Cichocki N."/>
            <person name="Clum A."/>
            <person name="Copeland A."/>
            <person name="Hainaut M."/>
            <person name="Haridas S."/>
            <person name="Labutti K."/>
            <person name="Lindquist E."/>
            <person name="Lipzen A."/>
            <person name="Khouja H.-R."/>
            <person name="Murat C."/>
            <person name="Ohm R."/>
            <person name="Olson A."/>
            <person name="Spatafora J."/>
            <person name="Veneault-Fourrey C."/>
            <person name="Henrissat B."/>
            <person name="Grigoriev I."/>
            <person name="Martin F."/>
            <person name="Perotto S."/>
        </authorList>
    </citation>
    <scope>NUCLEOTIDE SEQUENCE [LARGE SCALE GENOMIC DNA]</scope>
    <source>
        <strain evidence="2 3">F</strain>
    </source>
</reference>
<dbReference type="AlphaFoldDB" id="A0A2J6R435"/>
<accession>A0A2J6R435</accession>
<keyword evidence="3" id="KW-1185">Reference proteome</keyword>
<dbReference type="EMBL" id="KZ613956">
    <property type="protein sequence ID" value="PMD33276.1"/>
    <property type="molecule type" value="Genomic_DNA"/>
</dbReference>
<organism evidence="2 3">
    <name type="scientific">Hyaloscypha variabilis (strain UAMH 11265 / GT02V1 / F)</name>
    <name type="common">Meliniomyces variabilis</name>
    <dbReference type="NCBI Taxonomy" id="1149755"/>
    <lineage>
        <taxon>Eukaryota</taxon>
        <taxon>Fungi</taxon>
        <taxon>Dikarya</taxon>
        <taxon>Ascomycota</taxon>
        <taxon>Pezizomycotina</taxon>
        <taxon>Leotiomycetes</taxon>
        <taxon>Helotiales</taxon>
        <taxon>Hyaloscyphaceae</taxon>
        <taxon>Hyaloscypha</taxon>
        <taxon>Hyaloscypha variabilis</taxon>
    </lineage>
</organism>